<evidence type="ECO:0000256" key="5">
    <source>
        <dbReference type="ARBA" id="ARBA00022695"/>
    </source>
</evidence>
<dbReference type="Pfam" id="PF04563">
    <property type="entry name" value="RNA_pol_Rpb2_1"/>
    <property type="match status" value="1"/>
</dbReference>
<dbReference type="SUPFAM" id="SSF64484">
    <property type="entry name" value="beta and beta-prime subunits of DNA dependent RNA-polymerase"/>
    <property type="match status" value="1"/>
</dbReference>
<dbReference type="GO" id="GO:0006351">
    <property type="term" value="P:DNA-templated transcription"/>
    <property type="evidence" value="ECO:0007669"/>
    <property type="project" value="InterPro"/>
</dbReference>
<dbReference type="EMBL" id="KI631506">
    <property type="protein sequence ID" value="EYU27089.1"/>
    <property type="molecule type" value="Genomic_DNA"/>
</dbReference>
<comment type="similarity">
    <text evidence="1">Belongs to the RNA polymerase beta chain family.</text>
</comment>
<sequence length="133" mass="15251">MAARKDISSQAAAASKDSNTKKSWSPHLDKEKDYEALREIFKHHIDSFDYMVEHGFEKMMLGLKPVECRQANLTYAGKFMVDIKYQYDEGVVIRDRVSLGQFPIMLKSKYCHLKDANTKKLVSLKEEPSEMGG</sequence>
<proteinExistence type="inferred from homology"/>
<evidence type="ECO:0000256" key="2">
    <source>
        <dbReference type="ARBA" id="ARBA00012418"/>
    </source>
</evidence>
<evidence type="ECO:0000313" key="10">
    <source>
        <dbReference type="Proteomes" id="UP000030748"/>
    </source>
</evidence>
<dbReference type="GO" id="GO:0032549">
    <property type="term" value="F:ribonucleoside binding"/>
    <property type="evidence" value="ECO:0007669"/>
    <property type="project" value="InterPro"/>
</dbReference>
<accession>A0A022QHM9</accession>
<dbReference type="AlphaFoldDB" id="A0A022QHM9"/>
<dbReference type="Proteomes" id="UP000030748">
    <property type="component" value="Unassembled WGS sequence"/>
</dbReference>
<evidence type="ECO:0000256" key="7">
    <source>
        <dbReference type="SAM" id="MobiDB-lite"/>
    </source>
</evidence>
<dbReference type="GO" id="GO:0003677">
    <property type="term" value="F:DNA binding"/>
    <property type="evidence" value="ECO:0007669"/>
    <property type="project" value="InterPro"/>
</dbReference>
<dbReference type="GO" id="GO:0000428">
    <property type="term" value="C:DNA-directed RNA polymerase complex"/>
    <property type="evidence" value="ECO:0007669"/>
    <property type="project" value="UniProtKB-KW"/>
</dbReference>
<keyword evidence="5" id="KW-0548">Nucleotidyltransferase</keyword>
<organism evidence="9 10">
    <name type="scientific">Erythranthe guttata</name>
    <name type="common">Yellow monkey flower</name>
    <name type="synonym">Mimulus guttatus</name>
    <dbReference type="NCBI Taxonomy" id="4155"/>
    <lineage>
        <taxon>Eukaryota</taxon>
        <taxon>Viridiplantae</taxon>
        <taxon>Streptophyta</taxon>
        <taxon>Embryophyta</taxon>
        <taxon>Tracheophyta</taxon>
        <taxon>Spermatophyta</taxon>
        <taxon>Magnoliopsida</taxon>
        <taxon>eudicotyledons</taxon>
        <taxon>Gunneridae</taxon>
        <taxon>Pentapetalae</taxon>
        <taxon>asterids</taxon>
        <taxon>lamiids</taxon>
        <taxon>Lamiales</taxon>
        <taxon>Phrymaceae</taxon>
        <taxon>Erythranthe</taxon>
    </lineage>
</organism>
<dbReference type="GO" id="GO:0003899">
    <property type="term" value="F:DNA-directed RNA polymerase activity"/>
    <property type="evidence" value="ECO:0007669"/>
    <property type="project" value="UniProtKB-EC"/>
</dbReference>
<dbReference type="InterPro" id="IPR007644">
    <property type="entry name" value="RNA_pol_bsu_protrusion"/>
</dbReference>
<evidence type="ECO:0000259" key="8">
    <source>
        <dbReference type="Pfam" id="PF04563"/>
    </source>
</evidence>
<evidence type="ECO:0000256" key="1">
    <source>
        <dbReference type="ARBA" id="ARBA00006835"/>
    </source>
</evidence>
<feature type="non-terminal residue" evidence="9">
    <location>
        <position position="133"/>
    </location>
</feature>
<keyword evidence="3" id="KW-0240">DNA-directed RNA polymerase</keyword>
<dbReference type="Gene3D" id="3.90.1100.10">
    <property type="match status" value="1"/>
</dbReference>
<dbReference type="EC" id="2.7.7.6" evidence="2"/>
<evidence type="ECO:0000256" key="4">
    <source>
        <dbReference type="ARBA" id="ARBA00022679"/>
    </source>
</evidence>
<gene>
    <name evidence="9" type="ORF">MIMGU_mgv1a0004242mg</name>
</gene>
<keyword evidence="10" id="KW-1185">Reference proteome</keyword>
<evidence type="ECO:0000256" key="3">
    <source>
        <dbReference type="ARBA" id="ARBA00022478"/>
    </source>
</evidence>
<name>A0A022QHM9_ERYGU</name>
<dbReference type="STRING" id="4155.A0A022QHM9"/>
<dbReference type="PANTHER" id="PTHR20856">
    <property type="entry name" value="DNA-DIRECTED RNA POLYMERASE I SUBUNIT 2"/>
    <property type="match status" value="1"/>
</dbReference>
<dbReference type="InterPro" id="IPR015712">
    <property type="entry name" value="DNA-dir_RNA_pol_su2"/>
</dbReference>
<reference evidence="9 10" key="1">
    <citation type="journal article" date="2013" name="Proc. Natl. Acad. Sci. U.S.A.">
        <title>Fine-scale variation in meiotic recombination in Mimulus inferred from population shotgun sequencing.</title>
        <authorList>
            <person name="Hellsten U."/>
            <person name="Wright K.M."/>
            <person name="Jenkins J."/>
            <person name="Shu S."/>
            <person name="Yuan Y."/>
            <person name="Wessler S.R."/>
            <person name="Schmutz J."/>
            <person name="Willis J.H."/>
            <person name="Rokhsar D.S."/>
        </authorList>
    </citation>
    <scope>NUCLEOTIDE SEQUENCE [LARGE SCALE GENOMIC DNA]</scope>
    <source>
        <strain evidence="10">cv. DUN x IM62</strain>
    </source>
</reference>
<feature type="domain" description="RNA polymerase beta subunit protrusion" evidence="8">
    <location>
        <begin position="63"/>
        <end position="133"/>
    </location>
</feature>
<evidence type="ECO:0000256" key="6">
    <source>
        <dbReference type="ARBA" id="ARBA00023163"/>
    </source>
</evidence>
<keyword evidence="4" id="KW-0808">Transferase</keyword>
<feature type="region of interest" description="Disordered" evidence="7">
    <location>
        <begin position="1"/>
        <end position="28"/>
    </location>
</feature>
<keyword evidence="6" id="KW-0804">Transcription</keyword>
<protein>
    <recommendedName>
        <fullName evidence="2">DNA-directed RNA polymerase</fullName>
        <ecNumber evidence="2">2.7.7.6</ecNumber>
    </recommendedName>
</protein>
<evidence type="ECO:0000313" key="9">
    <source>
        <dbReference type="EMBL" id="EYU27089.1"/>
    </source>
</evidence>